<dbReference type="InterPro" id="IPR037123">
    <property type="entry name" value="PRibGlycinamide_synth_C_sf"/>
</dbReference>
<dbReference type="Gene3D" id="3.40.50.20">
    <property type="match status" value="1"/>
</dbReference>
<dbReference type="GO" id="GO:0006189">
    <property type="term" value="P:'de novo' IMP biosynthetic process"/>
    <property type="evidence" value="ECO:0007669"/>
    <property type="project" value="UniProtKB-UniRule"/>
</dbReference>
<dbReference type="GO" id="GO:0046872">
    <property type="term" value="F:metal ion binding"/>
    <property type="evidence" value="ECO:0007669"/>
    <property type="project" value="InterPro"/>
</dbReference>
<keyword evidence="16" id="KW-1185">Reference proteome</keyword>
<feature type="domain" description="ATP-grasp" evidence="14">
    <location>
        <begin position="107"/>
        <end position="303"/>
    </location>
</feature>
<evidence type="ECO:0000256" key="11">
    <source>
        <dbReference type="ARBA" id="ARBA00042864"/>
    </source>
</evidence>
<dbReference type="NCBIfam" id="TIGR00877">
    <property type="entry name" value="purD"/>
    <property type="match status" value="1"/>
</dbReference>
<evidence type="ECO:0000256" key="8">
    <source>
        <dbReference type="ARBA" id="ARBA00022840"/>
    </source>
</evidence>
<evidence type="ECO:0000256" key="1">
    <source>
        <dbReference type="ARBA" id="ARBA00001936"/>
    </source>
</evidence>
<comment type="pathway">
    <text evidence="3 12">Purine metabolism; IMP biosynthesis via de novo pathway; N(1)-(5-phospho-D-ribosyl)glycinamide from 5-phospho-alpha-D-ribose 1-diphosphate: step 2/2.</text>
</comment>
<keyword evidence="6 13" id="KW-0547">Nucleotide-binding</keyword>
<dbReference type="InterPro" id="IPR020561">
    <property type="entry name" value="PRibGlycinamid_synth_ATP-grasp"/>
</dbReference>
<evidence type="ECO:0000256" key="4">
    <source>
        <dbReference type="ARBA" id="ARBA00013255"/>
    </source>
</evidence>
<keyword evidence="5 12" id="KW-0436">Ligase</keyword>
<dbReference type="PROSITE" id="PS00184">
    <property type="entry name" value="GARS"/>
    <property type="match status" value="1"/>
</dbReference>
<keyword evidence="8 13" id="KW-0067">ATP-binding</keyword>
<dbReference type="SUPFAM" id="SSF52440">
    <property type="entry name" value="PreATP-grasp domain"/>
    <property type="match status" value="1"/>
</dbReference>
<comment type="caution">
    <text evidence="15">The sequence shown here is derived from an EMBL/GenBank/DDBJ whole genome shotgun (WGS) entry which is preliminary data.</text>
</comment>
<dbReference type="PANTHER" id="PTHR43472:SF1">
    <property type="entry name" value="PHOSPHORIBOSYLAMINE--GLYCINE LIGASE, CHLOROPLASTIC"/>
    <property type="match status" value="1"/>
</dbReference>
<dbReference type="RefSeq" id="WP_203876029.1">
    <property type="nucleotide sequence ID" value="NZ_BOOK01000027.1"/>
</dbReference>
<dbReference type="Gene3D" id="3.30.1490.20">
    <property type="entry name" value="ATP-grasp fold, A domain"/>
    <property type="match status" value="1"/>
</dbReference>
<dbReference type="Pfam" id="PF01071">
    <property type="entry name" value="GARS_A"/>
    <property type="match status" value="1"/>
</dbReference>
<sequence>MRVLVIGSGGREHALCRSLAADPQVTEVHCAPGNAGIARVATLHPVTATDPAAVADLARELGADLVVVGPEAPLVAGVADAVRQAGVPCFGPSAQAAQVEGSKAFAKDVMVAAGVPTARSRTCTTPAEAAAALEEFGAPYVVKDDGLAAGKGVVVTDDRDEALRHAAACERVVIEEFLDGPEVSLFALCDGTTAVPLQPAQDHKRAYDGDQGPNTGGMGAYTPLPWAPDGLTEQVMAETVIPTVTELARRGTPYTGVLYVGLALTSKGPKVIEFNARFGDPETQVVLDRLRTPLAGLLLACATGTLGAFGPISYRDGAAVTVVVAAEHYPADPVKGDVIEGLAEADEVEGAYVLHAGTAADGDRVVSSGGRVLSVVGTGPDVAAARAAAYAAVGRIRLRGSHHRTDIAFQAL</sequence>
<dbReference type="GO" id="GO:0004637">
    <property type="term" value="F:phosphoribosylamine-glycine ligase activity"/>
    <property type="evidence" value="ECO:0007669"/>
    <property type="project" value="UniProtKB-UniRule"/>
</dbReference>
<dbReference type="InterPro" id="IPR011054">
    <property type="entry name" value="Rudment_hybrid_motif"/>
</dbReference>
<dbReference type="SUPFAM" id="SSF51246">
    <property type="entry name" value="Rudiment single hybrid motif"/>
    <property type="match status" value="1"/>
</dbReference>
<evidence type="ECO:0000256" key="6">
    <source>
        <dbReference type="ARBA" id="ARBA00022741"/>
    </source>
</evidence>
<dbReference type="GO" id="GO:0009113">
    <property type="term" value="P:purine nucleobase biosynthetic process"/>
    <property type="evidence" value="ECO:0007669"/>
    <property type="project" value="InterPro"/>
</dbReference>
<dbReference type="InterPro" id="IPR020562">
    <property type="entry name" value="PRibGlycinamide_synth_N"/>
</dbReference>
<evidence type="ECO:0000256" key="3">
    <source>
        <dbReference type="ARBA" id="ARBA00005174"/>
    </source>
</evidence>
<evidence type="ECO:0000256" key="2">
    <source>
        <dbReference type="ARBA" id="ARBA00001946"/>
    </source>
</evidence>
<evidence type="ECO:0000256" key="9">
    <source>
        <dbReference type="ARBA" id="ARBA00038345"/>
    </source>
</evidence>
<dbReference type="AlphaFoldDB" id="A0A8J3SZG7"/>
<keyword evidence="7 12" id="KW-0658">Purine biosynthesis</keyword>
<dbReference type="SUPFAM" id="SSF56059">
    <property type="entry name" value="Glutathione synthetase ATP-binding domain-like"/>
    <property type="match status" value="1"/>
</dbReference>
<dbReference type="InterPro" id="IPR020560">
    <property type="entry name" value="PRibGlycinamide_synth_C-dom"/>
</dbReference>
<comment type="similarity">
    <text evidence="9 12">Belongs to the GARS family.</text>
</comment>
<evidence type="ECO:0000256" key="10">
    <source>
        <dbReference type="ARBA" id="ARBA00042242"/>
    </source>
</evidence>
<organism evidence="15 16">
    <name type="scientific">Planobispora takensis</name>
    <dbReference type="NCBI Taxonomy" id="1367882"/>
    <lineage>
        <taxon>Bacteria</taxon>
        <taxon>Bacillati</taxon>
        <taxon>Actinomycetota</taxon>
        <taxon>Actinomycetes</taxon>
        <taxon>Streptosporangiales</taxon>
        <taxon>Streptosporangiaceae</taxon>
        <taxon>Planobispora</taxon>
    </lineage>
</organism>
<proteinExistence type="inferred from homology"/>
<dbReference type="PROSITE" id="PS50975">
    <property type="entry name" value="ATP_GRASP"/>
    <property type="match status" value="1"/>
</dbReference>
<dbReference type="InterPro" id="IPR016185">
    <property type="entry name" value="PreATP-grasp_dom_sf"/>
</dbReference>
<dbReference type="HAMAP" id="MF_00138">
    <property type="entry name" value="GARS"/>
    <property type="match status" value="1"/>
</dbReference>
<comment type="cofactor">
    <cofactor evidence="2">
        <name>Mg(2+)</name>
        <dbReference type="ChEBI" id="CHEBI:18420"/>
    </cofactor>
</comment>
<dbReference type="InterPro" id="IPR000115">
    <property type="entry name" value="PRibGlycinamide_synth"/>
</dbReference>
<evidence type="ECO:0000313" key="16">
    <source>
        <dbReference type="Proteomes" id="UP000634476"/>
    </source>
</evidence>
<dbReference type="Gene3D" id="3.90.600.10">
    <property type="entry name" value="Phosphoribosylglycinamide synthetase, C-terminal domain"/>
    <property type="match status" value="1"/>
</dbReference>
<name>A0A8J3SZG7_9ACTN</name>
<dbReference type="Proteomes" id="UP000634476">
    <property type="component" value="Unassembled WGS sequence"/>
</dbReference>
<dbReference type="InterPro" id="IPR020559">
    <property type="entry name" value="PRibGlycinamide_synth_CS"/>
</dbReference>
<dbReference type="SMART" id="SM01209">
    <property type="entry name" value="GARS_A"/>
    <property type="match status" value="1"/>
</dbReference>
<evidence type="ECO:0000256" key="13">
    <source>
        <dbReference type="PROSITE-ProRule" id="PRU00409"/>
    </source>
</evidence>
<dbReference type="InterPro" id="IPR011761">
    <property type="entry name" value="ATP-grasp"/>
</dbReference>
<gene>
    <name evidence="12 15" type="primary">purD</name>
    <name evidence="15" type="ORF">Pta02_36590</name>
</gene>
<dbReference type="UniPathway" id="UPA00074">
    <property type="reaction ID" value="UER00125"/>
</dbReference>
<reference evidence="15" key="1">
    <citation type="submission" date="2021-01" db="EMBL/GenBank/DDBJ databases">
        <title>Whole genome shotgun sequence of Planobispora takensis NBRC 109077.</title>
        <authorList>
            <person name="Komaki H."/>
            <person name="Tamura T."/>
        </authorList>
    </citation>
    <scope>NUCLEOTIDE SEQUENCE</scope>
    <source>
        <strain evidence="15">NBRC 109077</strain>
    </source>
</reference>
<dbReference type="Gene3D" id="3.30.470.20">
    <property type="entry name" value="ATP-grasp fold, B domain"/>
    <property type="match status" value="1"/>
</dbReference>
<evidence type="ECO:0000256" key="12">
    <source>
        <dbReference type="HAMAP-Rule" id="MF_00138"/>
    </source>
</evidence>
<dbReference type="EC" id="6.3.4.13" evidence="4 12"/>
<evidence type="ECO:0000256" key="7">
    <source>
        <dbReference type="ARBA" id="ARBA00022755"/>
    </source>
</evidence>
<dbReference type="SMART" id="SM01210">
    <property type="entry name" value="GARS_C"/>
    <property type="match status" value="1"/>
</dbReference>
<dbReference type="GO" id="GO:0005524">
    <property type="term" value="F:ATP binding"/>
    <property type="evidence" value="ECO:0007669"/>
    <property type="project" value="UniProtKB-UniRule"/>
</dbReference>
<protein>
    <recommendedName>
        <fullName evidence="4 12">Phosphoribosylamine--glycine ligase</fullName>
        <ecNumber evidence="4 12">6.3.4.13</ecNumber>
    </recommendedName>
    <alternativeName>
        <fullName evidence="12">GARS</fullName>
    </alternativeName>
    <alternativeName>
        <fullName evidence="10 12">Glycinamide ribonucleotide synthetase</fullName>
    </alternativeName>
    <alternativeName>
        <fullName evidence="11 12">Phosphoribosylglycinamide synthetase</fullName>
    </alternativeName>
</protein>
<dbReference type="EMBL" id="BOOK01000027">
    <property type="protein sequence ID" value="GII01651.1"/>
    <property type="molecule type" value="Genomic_DNA"/>
</dbReference>
<evidence type="ECO:0000256" key="5">
    <source>
        <dbReference type="ARBA" id="ARBA00022598"/>
    </source>
</evidence>
<dbReference type="Pfam" id="PF02844">
    <property type="entry name" value="GARS_N"/>
    <property type="match status" value="1"/>
</dbReference>
<dbReference type="InterPro" id="IPR013815">
    <property type="entry name" value="ATP_grasp_subdomain_1"/>
</dbReference>
<evidence type="ECO:0000313" key="15">
    <source>
        <dbReference type="EMBL" id="GII01651.1"/>
    </source>
</evidence>
<evidence type="ECO:0000259" key="14">
    <source>
        <dbReference type="PROSITE" id="PS50975"/>
    </source>
</evidence>
<accession>A0A8J3SZG7</accession>
<comment type="cofactor">
    <cofactor evidence="1">
        <name>Mn(2+)</name>
        <dbReference type="ChEBI" id="CHEBI:29035"/>
    </cofactor>
</comment>
<comment type="catalytic activity">
    <reaction evidence="12">
        <text>5-phospho-beta-D-ribosylamine + glycine + ATP = N(1)-(5-phospho-beta-D-ribosyl)glycinamide + ADP + phosphate + H(+)</text>
        <dbReference type="Rhea" id="RHEA:17453"/>
        <dbReference type="ChEBI" id="CHEBI:15378"/>
        <dbReference type="ChEBI" id="CHEBI:30616"/>
        <dbReference type="ChEBI" id="CHEBI:43474"/>
        <dbReference type="ChEBI" id="CHEBI:57305"/>
        <dbReference type="ChEBI" id="CHEBI:58681"/>
        <dbReference type="ChEBI" id="CHEBI:143788"/>
        <dbReference type="ChEBI" id="CHEBI:456216"/>
        <dbReference type="EC" id="6.3.4.13"/>
    </reaction>
</comment>
<dbReference type="Pfam" id="PF02843">
    <property type="entry name" value="GARS_C"/>
    <property type="match status" value="1"/>
</dbReference>
<dbReference type="PANTHER" id="PTHR43472">
    <property type="entry name" value="PHOSPHORIBOSYLAMINE--GLYCINE LIGASE"/>
    <property type="match status" value="1"/>
</dbReference>